<feature type="domain" description="PKD" evidence="6">
    <location>
        <begin position="6077"/>
        <end position="6147"/>
    </location>
</feature>
<dbReference type="InterPro" id="IPR018511">
    <property type="entry name" value="Hemolysin-typ_Ca-bd_CS"/>
</dbReference>
<dbReference type="Pfam" id="PF13385">
    <property type="entry name" value="Laminin_G_3"/>
    <property type="match status" value="2"/>
</dbReference>
<dbReference type="Gene3D" id="2.60.120.380">
    <property type="match status" value="2"/>
</dbReference>
<dbReference type="InterPro" id="IPR000601">
    <property type="entry name" value="PKD_dom"/>
</dbReference>
<evidence type="ECO:0000256" key="2">
    <source>
        <dbReference type="ARBA" id="ARBA00004613"/>
    </source>
</evidence>
<dbReference type="Pfam" id="PF18911">
    <property type="entry name" value="PKD_4"/>
    <property type="match status" value="2"/>
</dbReference>
<dbReference type="InterPro" id="IPR011049">
    <property type="entry name" value="Serralysin-like_metalloprot_C"/>
</dbReference>
<dbReference type="InterPro" id="IPR001343">
    <property type="entry name" value="Hemolysn_Ca-bd"/>
</dbReference>
<evidence type="ECO:0000259" key="7">
    <source>
        <dbReference type="PROSITE" id="PS51828"/>
    </source>
</evidence>
<dbReference type="Pfam" id="PF00353">
    <property type="entry name" value="HemolysinCabind"/>
    <property type="match status" value="14"/>
</dbReference>
<gene>
    <name evidence="9" type="primary">cya_3</name>
    <name evidence="9" type="ORF">Poly59_38410</name>
</gene>
<dbReference type="InterPro" id="IPR035986">
    <property type="entry name" value="PKD_dom_sf"/>
</dbReference>
<protein>
    <submittedName>
        <fullName evidence="9">Bifunctional hemolysin/adenylate cyclase</fullName>
    </submittedName>
</protein>
<dbReference type="Pfam" id="PF01483">
    <property type="entry name" value="P_proprotein"/>
    <property type="match status" value="1"/>
</dbReference>
<dbReference type="EMBL" id="SJPX01000004">
    <property type="protein sequence ID" value="TWU49227.1"/>
    <property type="molecule type" value="Genomic_DNA"/>
</dbReference>
<evidence type="ECO:0000313" key="10">
    <source>
        <dbReference type="Proteomes" id="UP000317977"/>
    </source>
</evidence>
<comment type="cofactor">
    <cofactor evidence="1">
        <name>Ca(2+)</name>
        <dbReference type="ChEBI" id="CHEBI:29108"/>
    </cofactor>
</comment>
<feature type="domain" description="PKD" evidence="6">
    <location>
        <begin position="5870"/>
        <end position="5964"/>
    </location>
</feature>
<feature type="domain" description="P/Homo B" evidence="8">
    <location>
        <begin position="4218"/>
        <end position="4397"/>
    </location>
</feature>
<evidence type="ECO:0000259" key="6">
    <source>
        <dbReference type="PROSITE" id="PS50093"/>
    </source>
</evidence>
<dbReference type="InterPro" id="IPR022409">
    <property type="entry name" value="PKD/Chitinase_dom"/>
</dbReference>
<dbReference type="InterPro" id="IPR028994">
    <property type="entry name" value="Integrin_alpha_N"/>
</dbReference>
<keyword evidence="3" id="KW-0964">Secreted</keyword>
<dbReference type="CDD" id="cd00146">
    <property type="entry name" value="PKD"/>
    <property type="match status" value="3"/>
</dbReference>
<dbReference type="Gene3D" id="2.60.40.10">
    <property type="entry name" value="Immunoglobulins"/>
    <property type="match status" value="4"/>
</dbReference>
<dbReference type="SUPFAM" id="SSF49899">
    <property type="entry name" value="Concanavalin A-like lectins/glucanases"/>
    <property type="match status" value="2"/>
</dbReference>
<dbReference type="PANTHER" id="PTHR38340">
    <property type="entry name" value="S-LAYER PROTEIN"/>
    <property type="match status" value="1"/>
</dbReference>
<dbReference type="PROSITE" id="PS51450">
    <property type="entry name" value="LRR"/>
    <property type="match status" value="1"/>
</dbReference>
<sequence>METLESRRLLAVTPLSYSEAGAIRNTVASIDGFASRLQDFGAFKTQLPLVDTSIGDLVNIDAAFGESFATPIETYLAPTTANPTVEGLQAAVNQAIADLPQLSGTVTVVDTPGSLLSFTIDATYGRSVDINYDLADAISQNENLRDLITIDGALTAKLNFAIDFNITIGIDRTKPTAADGAFISFDDDLAQNKISASIDLGTPSPIQASVGFLGVTLEDSTASLALSVSFDTVAQRVSLAQLSADDLTTVVDVTPTPGQNSFSLHLPIRTNLSGLELFTAGIDFDEPDLFDTATPPEIQINTEELSEFRTVSANGFFNALQQLQNTFGSINTFDAEIPFTGGKTLSDVLSIGDAFGAEIIDASADATSQDQLVAAFKNAQEFAAKVAERTTYVPKTATSPAEILFDVSFDHLFNAATFPIEFGAGIGELNIQADSSLRVDAELAAALEIGIKLEQPGASFGFGDATLLSTLNGGEELQTETGNDLRVTLRNGTATDLDFDNYATVGDLKTALAGAGLVVTFDTQQNLIDGGTFNQGLIIVDTTTSSAGSKLKFEMLNGSLAGPTLGLFGTGNEGIFLNADGTPDEVTHGLRTGPLHGQSLANEVFVRPKTGVPMFSATASLSSNIDGAAQLGFVEIAIADGTALGSLKAEFTPAYPSTTATDGRIDGTEVVELASAAKLRLQAQKPIKFGEAYSGDLLIEITKADGTTSDLTVGFDIAASSTLDDLAAVLVGLNGQLIVQGATNPDANLVRVVSSGGKLNFFLTDGVGRFVTIKPATPGDAASVTKLGIKEDLTGYIATPKISGSAHFELPFSVDLNLGSFSLPALSRVLSFDVPDLTVSDFSLPENFNLDDLGLGDTGDYLKRLKSLNSETIIETLKNALDLLQNSIAESPLFDQQLPMLNVNISEVLDFTDTFAEIISNMNGTTASGLGQLDEVFEDIFGVAESNGGGATYPNFAVSILPQLNSGLVFDGVQLDSLSNFPSGGKDFSGQHYTNLVTYLGALQADNTAFGLSLDETGNELALRIDLPFDIGTDFGVQNQVDPLGFQVPISIDLADLGISGLSSFVDARGDALVSAYALGQVKLSVGIELPEYGTPKPFLYDGVTNGTSLGVLVRAAASPFDFDVSLGPIGASLTSGNFAFNGTVTADPQNNQYANFSVGITDDNNDGRHFFDEIVTTAQNGLDLSDFEFAGDLSSSLTAQLGFSGLPIGPYSFEASVSDTDLTDLSIDNFSLQIDGRDPATVIQDVKDVLAGDFNILALVGGWDGAFDLLINAMEGEVFGVELPFVGDKLKDQANFLRDIKDSVSANFSDNASNQESGTFSNLYDDVRQDLLDAVGPNGINLLKDLTGDNQVTIDDIVIQQLNPGIGFQILLGNDLGQLDLPIDFDLGIPGLNLDVDANVTGTLGFELGMSFGVDLDHGFFIDTGESFLEVFVDVGVPGLSASGELGFLRLDADLWRDSQGNLAKPAALIGDEQPLNSQFNITSMAGGSTANFDVRVVQKTAQDNNDFVYDLSRRALTLKVSGATTAQNVVTLINTNAMLNTLFTAALEQGSNGSGLVASGQRAVGVANSFAGRFTVDILDPGQDDGLLTLGEILTVNSYKDVLKIDATANASLDLHLLASFGGSNSFPSLQTDLAIDWQYMLGESLQLPNVEFTDISLDLGAFFSGFAGTVLEEVDNILEPVRPIIDFLSQPVPIVSDLAGGSITMLDLLKLQGGSVAKAAAFIQSVADFDKILQSIPDFGSGKLLNMGGAIFDPVTRTFSPTGTAAEVANALRTLAPASGNFDPDNFVKSVQALEDEPDNKIKLGFPILDPSNLMGLLSGNVANLFTLEFPTLELDASIKKFFPLPVFPIVGVQLAGAVGARIDFAFGFDTFGIQQFQQTGDFEDVFNGFYVSDRENADGTGADIDEVILSASITAAASLNAGFIQASVGGGLFANIDFNLHDNNDDGKVRLVELLDNTLLGTKDGFGPVHIFDIDGKLDAGLFADLTIGIGPFSYTEEFDLARITLFEFNFPRPTGEGLQLAQFIGGTNTEATNDGDAAHGTTLRLNIGANSADRSSLLFNTDEADEYKLYPGPQPGSVIIEAFGRSQVYTGITKIVGNAGLGDDKIIVSKDITIPVELSGGVGNDTLIGGSGNDILRGDEGNDDLRGGLGDDTIEGGAGLDSLMGEAGDDQLFGGAENDQLFGGEGNDYINAGDGNDTVHAGGGDDVVYAGIGFDSIYGEGGDDEIHGEADGDLIEGGAGGDKIYGDEGDDRIFGNDGNDEIYGGIGNDVIRGGEGNDTLHGEEGDDQLFGENSRDVIYGGQGDDLLEGGLASDELYGGLGNDKLYFNVSDISQGDEASHVLVGGGGDDLIYASPLAFDNTIDGDGVNDELGSVNNTLDGNDTIYGGDGKDVIQGGGGNDVITSFGGNDLIDAGSGNDKVYAGAGNDFVIGGFGDDQLFGQDGEDVLWGGFATLTDLTKFDFLNTANFERPLYYSTTEAAYPTGYVPAKNVTPVFVAKLSIAGVEGDGRDTLDGGNDSDLLFGGADADVILGGAGADYIDAGAGDDINVDGQDGDDVIRGGGNNDVLHGGAGIDHLLGDGGDDQLYGDAGNGAVQSGQRLFGGDGSDTLNAYAPDSSASQHTLVGDQLFGGNDGDTLNGNIRSEILVGGAGDDLLRGDYLSGPNYATNTSADQTGGADKLLGDGGEDKLFGGGGDDEMWGGSDTDYLDGQKGNDTQYGGSGNDLFVVSAMNSLQVGTDIIDGHHGNFLGDTTADDDATDVLIINGSQNNDEIGLSQTIPTPGQHPQLRVDYKSGVAANRVVFVDILDSSGNLLVEQFQIAGLAGNDTIGFAGVHPTLLPLVAPAASKVFDVSQIAARGDWTSTIEGNSGNDTIIGSAGRDRAAGGPGNDTIFGFAGDDRLLGDNGAGFTTDEDRLFAGQGNDDLTGGQGTNFLYAWTFDPDQGSEFGVFTAADGSLVDNSADGTLQQESTGLNRMLGNEGTDNLYGGTILDFMYGRGGANTLYRSNGTKFESMGGPIPGDEWKEYAKATGQVWYVGGTNASDEISVNFVTEPGLLSDHHLITRLTDNNGNVTFDAQVRLDFAATDADGNPIWTPNDLLADYAAMRELTGNETLTDLQKLDVKRLESNLVNHLLPPEGDFQAIIIDALAGNDTIIVGPTVQKSVWIDAGDGDDQVTIRGGNAILADKAESGTTNGLIGRNDIAPLAYPLSVPAGGVQFDGLTIDHAGDVDWFKFTVPATTGTVTVKTASPIDDLTVQLFEIERQTNPDVSAWAEQTRLQSVTLDLAALGLSVGTEYLLKINTNLTPTIYGIEFDLGGMLPVVDLATRSDAIRRDIIIGGRGDDILLGGPGKDWILGGDGNDVISGGLDRGAGDLLLGGEGDDTFQIIPDQLPLLGNQPNTVFDPASKTYLPTMNDEIDGGSGTDRMLYVGGNLDRRGFEVPDFAALRYNTGFHRYEFTSLVWDIGQQKFLHDYVDANGNGQQDASEPDLATFKRDYLFYQTNNVENTQIELQAGDDTFHADPSYVFPETLEEWGIKLGNYQQGATEAGLNISGGPGTDQLFGGALSDKISGGPGDDLIMGSQGNDELLGGGGNDQIFGLKDTSAIPLTPRLPGQVIAHTSFGFSEEYRYELVAPYFTLPEAGRPGVYLNSEEYKSGPIVHFTFDSPADLGRNVGRQGIAAQLVDVTYASGGINAGAAAFSAPTSKVNVQPNLESTWTASAWFQNLKSSGPQHSIFKTLLYPTDGFIYDLSIAIEENTSNLGIYIVREGTSAFTFYDSGFDVSPSEWADQWHQLTVVANTDGATFYLDGQSVGQAVIPAALLDAGQQFNEVNNQFSSELDEFYLFNESFTPEQVAEHYGTSQQTQAQLTSQAFGLEGVDASEQLSSLRTVGDFNGDGYDDFIASGTTTSYLLFGPVDLDAIEQIDQVADIVIDHTALGRPATSQGDINGDGIGDLAFVRSENGTAIVTVVLGGKTMDAGTSLLAKPWPRNWNEAFVSGFVNNVGTSSFRTINLQGAHLSERVNLHLLDMTGDSRDDVVILGESTVGAESIELGYYTIGYVYSGDEIYNVAAPNDNRQLGLYDQLALISSPESSNIQATVVGDVNGDGIDDLLLGNRLMRYVLSQTINRDLVFRPSLGLANGGSADLSFVLNGIVENLQIDFERSNNQLETIVTQINQKLSQSALAGLVFANIDQTNPADKLLRFGVTEGHKTKLVVLSKNGSALGIGYQEPPFDYPTFNSQFGDQGNKSIPRPGTVTSQLFSLNNIGLVTDIDVSVAIQHTWTSDLTVTLISPDGERVRLVSGAGGSGNNFGTFNPGAGIASYARFDDSAATAVSAGSAPFATAGGYRPDQSLSVLNGKTAYGIWTLEVTDSLGIEVGGLLVNWGLTFRTNIMAGALNFSLNSPHIFGVSEEIINSYQTIISPFLPSLSDDLEPDDYYPENDFLALQSTPRPKRYAITVTTFGNESGTPYALGDLNDDGRDDFAIVQGVPGQNLGQNNIYYGNAGRTVSATPNASIDGFTGVLTSGDFDGDGALDLAATTAGKESSSVFVFHNMADVIESKNANGFVPRFSLHEADTIVPYSDEFQSTRKLSTVDLNGDGIDDITISSSLAKSQSGNIQAGQVYVAHGALKQVELPTAGIFDIENFSVPGSGSFVVNPETGRTEVFSNAGEPFELPSEGDDKWFRFTTLGDGKAGNYIRLLTDAASPTFVTEQPVNSPRRRAQDLDIAHWSHVSSDNIEQSTNIPHVSIQGTGDGTYDYYKFTAIAGSRAIFDIDNNSFDTELFLFDASGNQLATDDDGQGPGADSGQGTGTASFIDHTFSASGTFYIGVAKYDAISQNGEIVANNATGGPIPAGQTYTLHVSVDHHEIKGPVDLIDANGGIVAAHQSVFDLRNVPAGTYYLRVHDTASTFTFDMDAPSRGQFAGTTTLPDRDLIDGGDGDDLLVGNNDIDRIFGRSGADSITGEPIEIRDSTPGDVVVLTTLEESISQDTRPAVDPLVEIENAALNRAIASALGKPATIDASGIPQIYGPVRTSDLVSISTLDASGLGIRTLDGLDKLTNLQSLDLSGNSVASQNTTSFDGKYAIVAQNSEVILDFGASKTISGIAIYNGFGNRDDGTYTLRYLSSTGFFLPLGTWTVSGTTSGGNAGVDSFWLVFNTPITTNELSLTATSSDGGTVSYREIEVFENGAAQPNIGPVAGHVKVGSGSQLYLATHQTETGSDTSTNPEVTSGGGGTLVPYAAVGGTYPVNGYGAANLNNGDIVQANFAQLTTLSSLRSLNLSGNENVTDIQSLDGLSKLKDLNLHGTGIANPFTTQIVEQIGQNSTPPQPIDDGPWSLQANAAIPTATTIPHITIQGNLNGFGSKRFSFTALEGSRVIFEVPPRAFIMGLYLIDDTGASSASHVAAPGSTALIDFTIPASGTYVIRAYNLSAGSPSNSPYTLYSSVENHNSILYAPSDAIGKLTSLRSLTLPISGLSPANQNLTSLEGNLVTLTTASSGAWKVFDPAGAPVATGTGTTITFTPNGTGKYTVSHAATGAFPFFSQNLAPVIAGTPQTVNLNEGDSKTADELLAAAGLTITDPGLTPPTRQVTVTDARGVVTDLTTGSLAMNNDVIDLDPAILDGASDVTIAFWLRTATTRFQAVLSAANAQVPSGDNELLIATQGNTVSFYHRGNITTFTSATSFSDNQWHHFVILRNGLDTSVAVYIDGLQIGSTQAMPLAPLQVAAGGLIVGQEQDSVGGGFDPNQALDGKLDELGIWRRALTAQQIAKIHAEGVVGTEADLSAYYPLNEMGGDIAVDRSSNARNGVVSSLDVATPFTWSTDSGVSPMAFAAIDEGDFTLTVIAHDDQSAADRAEAMIQVANVAPTPVIVQQTTGTLIAGQPVKYDALSSTDPGVNDKLSYFWEVSFNSEPAGFVSSESNFEFTPMFAGSYVVTLTATDSFGAATSTMSTISVNPSIAVVANQSGDEGDVFMFDSSSVSQKALNATRTYAWQAFAAGLPDIAGTESTFAFAAADNATYSVELTVTDTIGATAFATTQIVSTVVTSNVTPTIAFGATTFGTEGVQVTLAPVIHDAGSADTLTYSWTIVDENSNPVSLTPAANLPTVSFIPQDNGTYTATLTVTDKDGAATSPTSTLIIVANRAPVVTAPADQTIDEGVNNNEVTMQFTVSDVSADGDFNYELDFGDGTSETYTYPGTYDVYVQHKYPDSGVYVATLKVTDKDGGVGTDSTKITIENLAPQNVTLSGPTTANEDTTVTFTGTASDINGLIIGTVDQEPLRGQVDYGDGTVLPIRMQLQRPPMAGPDLFAEVEPNNTYATGQDLEVLPWKENSPIPIVGGFPGVSVRGLGDGTDDWYRFVAPQYGFDVFAVRDANFDAVLTIVNVDTGTLSTGDIWANELNYIELFANATAEYAILVQRSDGAGGATTLQAGDEYTLDLAVEFHPLAIAQLNNYAFTSKHVYANPGTYNVTVTVQDDDGGSTTSSVSTITIADTTSPTVSAPPVVPNLRNTPIDSLVITFSEGIQNFGINDLVLTRNSGSNLLPGGATLTDNGAGTWTLGNLDLLTSSDGRYELVLNSSTSGITDSVGHALANGLRLTWSVDLTAPAVTVESLTTINSSPRLTGTVNDRTASIAVTIDSNTYAAENMHDGTWRLLTDQIAPLAVGVFNVDVVATDPLGNSLADTTNNELVVIDAPSTSQFGTEVVVTLGSGVSHSIVVRRSGDDLLVIDQAGPSLLSNTLLATTSSLTILGSNLDADAIVIDYATGGYFRLAGGIDVFGGSGAGDSLTVTGTGNTQSVYSMDMAPLGNARLTNFDVGGSNTIRFSDYEALTFDGMLTFAATSVLNIGSNESLTIGSSSPVDMGSLTLINGGTLASTSTIVLGAAESLIGFGLIDGPFAGETGSLIQALDSLTIGNALSPIGFATRGELQVGTSTVTLLDSNQAVLGSLTTLGSGGVAGTLISANGVLIDTGNNLTGFGTLNTPDDIALLSMINGSVTGNSLTGPVEPITLPGYYKGVGNLNNVSITGTYSPGFSPAQIISGSVDYASGADVILEIGGTTPGSSGHDQIVHTGTASLDGDLKVELINGFVPALDDSFTIMTSTEGISGTFAVETLPALSAGLGWDVVYSAGEVRLDVIGVDDTPPTITEVKIASSSWSSFFKSFVDPIDAEGLSLPGADQLKNMTWSKLDTIIVEFSEDVQQFGGSDIDLSNLSLAGLNILDYEASPGLTAIYTDGGGAGPFKLTIQLDSSVVFGAEKLLLTINDSVQDTSGNLLDGDWTESISTVSGNTTAGGDFTFRINVLPGDTSGDGFLLGDDTDNVAAVQFTFAGGDGYDPFTDISGDGFLLGDDTDTVAAVQFSFLPFGNPVAPPEIPSPSPLIASADSLSLLSEEESEESWADSVDATLKELF</sequence>
<evidence type="ECO:0000256" key="4">
    <source>
        <dbReference type="ARBA" id="ARBA00022670"/>
    </source>
</evidence>
<keyword evidence="10" id="KW-1185">Reference proteome</keyword>
<evidence type="ECO:0000313" key="9">
    <source>
        <dbReference type="EMBL" id="TWU49227.1"/>
    </source>
</evidence>
<dbReference type="InterPro" id="IPR008979">
    <property type="entry name" value="Galactose-bd-like_sf"/>
</dbReference>
<name>A0A5C6EM67_9BACT</name>
<comment type="caution">
    <text evidence="9">The sequence shown here is derived from an EMBL/GenBank/DDBJ whole genome shotgun (WGS) entry which is preliminary data.</text>
</comment>
<dbReference type="GO" id="GO:0006508">
    <property type="term" value="P:proteolysis"/>
    <property type="evidence" value="ECO:0007669"/>
    <property type="project" value="UniProtKB-KW"/>
</dbReference>
<dbReference type="GO" id="GO:0005576">
    <property type="term" value="C:extracellular region"/>
    <property type="evidence" value="ECO:0007669"/>
    <property type="project" value="UniProtKB-SubCell"/>
</dbReference>
<evidence type="ECO:0000256" key="5">
    <source>
        <dbReference type="ARBA" id="ARBA00022801"/>
    </source>
</evidence>
<dbReference type="SUPFAM" id="SSF52058">
    <property type="entry name" value="L domain-like"/>
    <property type="match status" value="1"/>
</dbReference>
<dbReference type="SMART" id="SM00089">
    <property type="entry name" value="PKD"/>
    <property type="match status" value="4"/>
</dbReference>
<dbReference type="Gene3D" id="2.60.120.260">
    <property type="entry name" value="Galactose-binding domain-like"/>
    <property type="match status" value="2"/>
</dbReference>
<dbReference type="RefSeq" id="WP_186776362.1">
    <property type="nucleotide sequence ID" value="NZ_SJPX01000004.1"/>
</dbReference>
<dbReference type="SUPFAM" id="SSF49299">
    <property type="entry name" value="PKD domain"/>
    <property type="match status" value="4"/>
</dbReference>
<dbReference type="GO" id="GO:0004252">
    <property type="term" value="F:serine-type endopeptidase activity"/>
    <property type="evidence" value="ECO:0007669"/>
    <property type="project" value="InterPro"/>
</dbReference>
<dbReference type="InterPro" id="IPR013320">
    <property type="entry name" value="ConA-like_dom_sf"/>
</dbReference>
<dbReference type="InterPro" id="IPR013783">
    <property type="entry name" value="Ig-like_fold"/>
</dbReference>
<dbReference type="InterPro" id="IPR002884">
    <property type="entry name" value="P_dom"/>
</dbReference>
<dbReference type="Pfam" id="PF04151">
    <property type="entry name" value="PPC"/>
    <property type="match status" value="1"/>
</dbReference>
<dbReference type="PROSITE" id="PS00330">
    <property type="entry name" value="HEMOLYSIN_CALCIUM"/>
    <property type="match status" value="7"/>
</dbReference>
<evidence type="ECO:0000259" key="8">
    <source>
        <dbReference type="PROSITE" id="PS51829"/>
    </source>
</evidence>
<dbReference type="Gene3D" id="3.80.10.10">
    <property type="entry name" value="Ribonuclease Inhibitor"/>
    <property type="match status" value="1"/>
</dbReference>
<dbReference type="InterPro" id="IPR001759">
    <property type="entry name" value="PTX_dom"/>
</dbReference>
<dbReference type="Proteomes" id="UP000317977">
    <property type="component" value="Unassembled WGS sequence"/>
</dbReference>
<dbReference type="InterPro" id="IPR007280">
    <property type="entry name" value="Peptidase_C_arc/bac"/>
</dbReference>
<feature type="domain" description="Pentraxin (PTX)" evidence="7">
    <location>
        <begin position="5602"/>
        <end position="5807"/>
    </location>
</feature>
<feature type="domain" description="PKD" evidence="6">
    <location>
        <begin position="6153"/>
        <end position="6238"/>
    </location>
</feature>
<dbReference type="InterPro" id="IPR001611">
    <property type="entry name" value="Leu-rich_rpt"/>
</dbReference>
<dbReference type="PROSITE" id="PS50093">
    <property type="entry name" value="PKD"/>
    <property type="match status" value="4"/>
</dbReference>
<dbReference type="Gene3D" id="2.60.120.200">
    <property type="match status" value="2"/>
</dbReference>
<reference evidence="9 10" key="1">
    <citation type="submission" date="2019-02" db="EMBL/GenBank/DDBJ databases">
        <title>Deep-cultivation of Planctomycetes and their phenomic and genomic characterization uncovers novel biology.</title>
        <authorList>
            <person name="Wiegand S."/>
            <person name="Jogler M."/>
            <person name="Boedeker C."/>
            <person name="Pinto D."/>
            <person name="Vollmers J."/>
            <person name="Rivas-Marin E."/>
            <person name="Kohn T."/>
            <person name="Peeters S.H."/>
            <person name="Heuer A."/>
            <person name="Rast P."/>
            <person name="Oberbeckmann S."/>
            <person name="Bunk B."/>
            <person name="Jeske O."/>
            <person name="Meyerdierks A."/>
            <person name="Storesund J.E."/>
            <person name="Kallscheuer N."/>
            <person name="Luecker S."/>
            <person name="Lage O.M."/>
            <person name="Pohl T."/>
            <person name="Merkel B.J."/>
            <person name="Hornburger P."/>
            <person name="Mueller R.-W."/>
            <person name="Bruemmer F."/>
            <person name="Labrenz M."/>
            <person name="Spormann A.M."/>
            <person name="Op Den Camp H."/>
            <person name="Overmann J."/>
            <person name="Amann R."/>
            <person name="Jetten M.S.M."/>
            <person name="Mascher T."/>
            <person name="Medema M.H."/>
            <person name="Devos D.P."/>
            <person name="Kaster A.-K."/>
            <person name="Ovreas L."/>
            <person name="Rohde M."/>
            <person name="Galperin M.Y."/>
            <person name="Jogler C."/>
        </authorList>
    </citation>
    <scope>NUCLEOTIDE SEQUENCE [LARGE SCALE GENOMIC DNA]</scope>
    <source>
        <strain evidence="9 10">Poly59</strain>
    </source>
</reference>
<feature type="domain" description="PKD" evidence="6">
    <location>
        <begin position="6461"/>
        <end position="6497"/>
    </location>
</feature>
<dbReference type="SUPFAM" id="SSF51120">
    <property type="entry name" value="beta-Roll"/>
    <property type="match status" value="8"/>
</dbReference>
<dbReference type="Gene3D" id="2.150.10.10">
    <property type="entry name" value="Serralysin-like metalloprotease, C-terminal"/>
    <property type="match status" value="11"/>
</dbReference>
<proteinExistence type="predicted"/>
<keyword evidence="4" id="KW-0645">Protease</keyword>
<dbReference type="GO" id="GO:0005509">
    <property type="term" value="F:calcium ion binding"/>
    <property type="evidence" value="ECO:0007669"/>
    <property type="project" value="InterPro"/>
</dbReference>
<dbReference type="SUPFAM" id="SSF49785">
    <property type="entry name" value="Galactose-binding domain-like"/>
    <property type="match status" value="1"/>
</dbReference>
<keyword evidence="5" id="KW-0378">Hydrolase</keyword>
<dbReference type="PROSITE" id="PS51829">
    <property type="entry name" value="P_HOMO_B"/>
    <property type="match status" value="1"/>
</dbReference>
<evidence type="ECO:0000256" key="3">
    <source>
        <dbReference type="ARBA" id="ARBA00022525"/>
    </source>
</evidence>
<comment type="subcellular location">
    <subcellularLocation>
        <location evidence="2">Secreted</location>
    </subcellularLocation>
</comment>
<dbReference type="Gene3D" id="2.130.10.130">
    <property type="entry name" value="Integrin alpha, N-terminal"/>
    <property type="match status" value="1"/>
</dbReference>
<dbReference type="PROSITE" id="PS51828">
    <property type="entry name" value="PTX_2"/>
    <property type="match status" value="1"/>
</dbReference>
<organism evidence="9 10">
    <name type="scientific">Rubripirellula reticaptiva</name>
    <dbReference type="NCBI Taxonomy" id="2528013"/>
    <lineage>
        <taxon>Bacteria</taxon>
        <taxon>Pseudomonadati</taxon>
        <taxon>Planctomycetota</taxon>
        <taxon>Planctomycetia</taxon>
        <taxon>Pirellulales</taxon>
        <taxon>Pirellulaceae</taxon>
        <taxon>Rubripirellula</taxon>
    </lineage>
</organism>
<accession>A0A5C6EM67</accession>
<dbReference type="PRINTS" id="PR00313">
    <property type="entry name" value="CABNDNGRPT"/>
</dbReference>
<dbReference type="PANTHER" id="PTHR38340:SF1">
    <property type="entry name" value="S-LAYER PROTEIN"/>
    <property type="match status" value="1"/>
</dbReference>
<dbReference type="SUPFAM" id="SSF69318">
    <property type="entry name" value="Integrin alpha N-terminal domain"/>
    <property type="match status" value="2"/>
</dbReference>
<evidence type="ECO:0000256" key="1">
    <source>
        <dbReference type="ARBA" id="ARBA00001913"/>
    </source>
</evidence>
<dbReference type="SMART" id="SM00159">
    <property type="entry name" value="PTX"/>
    <property type="match status" value="1"/>
</dbReference>
<dbReference type="InterPro" id="IPR032675">
    <property type="entry name" value="LRR_dom_sf"/>
</dbReference>
<dbReference type="InterPro" id="IPR050557">
    <property type="entry name" value="RTX_toxin/Mannuronan_C5-epim"/>
</dbReference>